<proteinExistence type="predicted"/>
<reference evidence="1" key="1">
    <citation type="submission" date="2009-10" db="EMBL/GenBank/DDBJ databases">
        <authorList>
            <person name="Weinstock G."/>
            <person name="Sodergren E."/>
            <person name="Clifton S."/>
            <person name="Fulton L."/>
            <person name="Fulton B."/>
            <person name="Courtney L."/>
            <person name="Fronick C."/>
            <person name="Harrison M."/>
            <person name="Strong C."/>
            <person name="Farmer C."/>
            <person name="Delahaunty K."/>
            <person name="Markovic C."/>
            <person name="Hall O."/>
            <person name="Minx P."/>
            <person name="Tomlinson C."/>
            <person name="Mitreva M."/>
            <person name="Nelson J."/>
            <person name="Hou S."/>
            <person name="Wollam A."/>
            <person name="Pepin K.H."/>
            <person name="Johnson M."/>
            <person name="Bhonagiri V."/>
            <person name="Nash W.E."/>
            <person name="Warren W."/>
            <person name="Chinwalla A."/>
            <person name="Mardis E.R."/>
            <person name="Wilson R.K."/>
        </authorList>
    </citation>
    <scope>NUCLEOTIDE SEQUENCE [LARGE SCALE GENOMIC DNA]</scope>
    <source>
        <strain evidence="1">ATCC 700122</strain>
    </source>
</reference>
<dbReference type="HOGENOM" id="CLU_3276743_0_0_11"/>
<dbReference type="EMBL" id="ACUX02000016">
    <property type="protein sequence ID" value="EEZ60859.1"/>
    <property type="molecule type" value="Genomic_DNA"/>
</dbReference>
<dbReference type="AlphaFoldDB" id="D0WIJ3"/>
<protein>
    <submittedName>
        <fullName evidence="1">Uncharacterized protein</fullName>
    </submittedName>
</protein>
<comment type="caution">
    <text evidence="1">The sequence shown here is derived from an EMBL/GenBank/DDBJ whole genome shotgun (WGS) entry which is preliminary data.</text>
</comment>
<evidence type="ECO:0000313" key="2">
    <source>
        <dbReference type="Proteomes" id="UP000006001"/>
    </source>
</evidence>
<accession>D0WIJ3</accession>
<evidence type="ECO:0000313" key="1">
    <source>
        <dbReference type="EMBL" id="EEZ60859.1"/>
    </source>
</evidence>
<dbReference type="Proteomes" id="UP000006001">
    <property type="component" value="Unassembled WGS sequence"/>
</dbReference>
<sequence>MRRPGGDARAQTVLSSRERATGAFGSCGTARVAFPAGSALV</sequence>
<organism evidence="1 2">
    <name type="scientific">Slackia exigua (strain ATCC 700122 / DSM 15923 / CIP 105133 / JCM 11022 / KCTC 5966 / S-7)</name>
    <dbReference type="NCBI Taxonomy" id="649764"/>
    <lineage>
        <taxon>Bacteria</taxon>
        <taxon>Bacillati</taxon>
        <taxon>Actinomycetota</taxon>
        <taxon>Coriobacteriia</taxon>
        <taxon>Eggerthellales</taxon>
        <taxon>Eggerthellaceae</taxon>
        <taxon>Slackia</taxon>
    </lineage>
</organism>
<gene>
    <name evidence="1" type="ORF">HMPREF0762_01667</name>
</gene>
<keyword evidence="2" id="KW-1185">Reference proteome</keyword>
<name>D0WIJ3_SLAES</name>